<evidence type="ECO:0000256" key="3">
    <source>
        <dbReference type="ARBA" id="ARBA00022741"/>
    </source>
</evidence>
<dbReference type="OrthoDB" id="3176171at2759"/>
<dbReference type="GO" id="GO:0003777">
    <property type="term" value="F:microtubule motor activity"/>
    <property type="evidence" value="ECO:0007669"/>
    <property type="project" value="InterPro"/>
</dbReference>
<dbReference type="PANTHER" id="PTHR47968:SF36">
    <property type="entry name" value="KINESIN HEAVY CHAIN ISOFORM X1"/>
    <property type="match status" value="1"/>
</dbReference>
<dbReference type="Gene3D" id="3.40.850.10">
    <property type="entry name" value="Kinesin motor domain"/>
    <property type="match status" value="1"/>
</dbReference>
<keyword evidence="6" id="KW-0505">Motor protein</keyword>
<dbReference type="GO" id="GO:0007018">
    <property type="term" value="P:microtubule-based movement"/>
    <property type="evidence" value="ECO:0007669"/>
    <property type="project" value="InterPro"/>
</dbReference>
<dbReference type="GO" id="GO:0005874">
    <property type="term" value="C:microtubule"/>
    <property type="evidence" value="ECO:0007669"/>
    <property type="project" value="UniProtKB-KW"/>
</dbReference>
<dbReference type="Proteomes" id="UP000228934">
    <property type="component" value="Unassembled WGS sequence"/>
</dbReference>
<dbReference type="InterPro" id="IPR027417">
    <property type="entry name" value="P-loop_NTPase"/>
</dbReference>
<dbReference type="GO" id="GO:0008017">
    <property type="term" value="F:microtubule binding"/>
    <property type="evidence" value="ECO:0007669"/>
    <property type="project" value="InterPro"/>
</dbReference>
<evidence type="ECO:0000256" key="7">
    <source>
        <dbReference type="ARBA" id="ARBA00023212"/>
    </source>
</evidence>
<comment type="subcellular location">
    <subcellularLocation>
        <location evidence="1">Cytoplasm</location>
        <location evidence="1">Cytoskeleton</location>
    </subcellularLocation>
</comment>
<keyword evidence="2" id="KW-0493">Microtubule</keyword>
<dbReference type="AlphaFoldDB" id="A0A2G9RMW1"/>
<dbReference type="InterPro" id="IPR001752">
    <property type="entry name" value="Kinesin_motor_dom"/>
</dbReference>
<evidence type="ECO:0000256" key="5">
    <source>
        <dbReference type="ARBA" id="ARBA00023054"/>
    </source>
</evidence>
<dbReference type="SUPFAM" id="SSF52540">
    <property type="entry name" value="P-loop containing nucleoside triphosphate hydrolases"/>
    <property type="match status" value="1"/>
</dbReference>
<dbReference type="GO" id="GO:0005524">
    <property type="term" value="F:ATP binding"/>
    <property type="evidence" value="ECO:0007669"/>
    <property type="project" value="UniProtKB-KW"/>
</dbReference>
<keyword evidence="5" id="KW-0175">Coiled coil</keyword>
<feature type="domain" description="Kinesin motor" evidence="9">
    <location>
        <begin position="1"/>
        <end position="119"/>
    </location>
</feature>
<keyword evidence="7" id="KW-0963">Cytoplasm</keyword>
<dbReference type="InterPro" id="IPR027640">
    <property type="entry name" value="Kinesin-like_fam"/>
</dbReference>
<keyword evidence="11" id="KW-1185">Reference proteome</keyword>
<evidence type="ECO:0000259" key="9">
    <source>
        <dbReference type="PROSITE" id="PS50067"/>
    </source>
</evidence>
<comment type="similarity">
    <text evidence="8">Belongs to the TRAFAC class myosin-kinesin ATPase superfamily. Kinesin family.</text>
</comment>
<name>A0A2G9RMW1_AQUCT</name>
<dbReference type="PANTHER" id="PTHR47968">
    <property type="entry name" value="CENTROMERE PROTEIN E"/>
    <property type="match status" value="1"/>
</dbReference>
<keyword evidence="3" id="KW-0547">Nucleotide-binding</keyword>
<evidence type="ECO:0000313" key="10">
    <source>
        <dbReference type="EMBL" id="PIO29207.1"/>
    </source>
</evidence>
<dbReference type="InterPro" id="IPR036961">
    <property type="entry name" value="Kinesin_motor_dom_sf"/>
</dbReference>
<dbReference type="Pfam" id="PF00225">
    <property type="entry name" value="Kinesin"/>
    <property type="match status" value="1"/>
</dbReference>
<comment type="caution">
    <text evidence="8">Lacks conserved residue(s) required for the propagation of feature annotation.</text>
</comment>
<accession>A0A2G9RMW1</accession>
<reference evidence="11" key="1">
    <citation type="journal article" date="2017" name="Nat. Commun.">
        <title>The North American bullfrog draft genome provides insight into hormonal regulation of long noncoding RNA.</title>
        <authorList>
            <person name="Hammond S.A."/>
            <person name="Warren R.L."/>
            <person name="Vandervalk B.P."/>
            <person name="Kucuk E."/>
            <person name="Khan H."/>
            <person name="Gibb E.A."/>
            <person name="Pandoh P."/>
            <person name="Kirk H."/>
            <person name="Zhao Y."/>
            <person name="Jones M."/>
            <person name="Mungall A.J."/>
            <person name="Coope R."/>
            <person name="Pleasance S."/>
            <person name="Moore R.A."/>
            <person name="Holt R.A."/>
            <person name="Round J.M."/>
            <person name="Ohora S."/>
            <person name="Walle B.V."/>
            <person name="Veldhoen N."/>
            <person name="Helbing C.C."/>
            <person name="Birol I."/>
        </authorList>
    </citation>
    <scope>NUCLEOTIDE SEQUENCE [LARGE SCALE GENOMIC DNA]</scope>
</reference>
<evidence type="ECO:0000256" key="6">
    <source>
        <dbReference type="ARBA" id="ARBA00023175"/>
    </source>
</evidence>
<keyword evidence="7" id="KW-0206">Cytoskeleton</keyword>
<protein>
    <recommendedName>
        <fullName evidence="9">Kinesin motor domain-containing protein</fullName>
    </recommendedName>
</protein>
<gene>
    <name evidence="10" type="ORF">AB205_0160840</name>
</gene>
<dbReference type="EMBL" id="KV935395">
    <property type="protein sequence ID" value="PIO29207.1"/>
    <property type="molecule type" value="Genomic_DNA"/>
</dbReference>
<evidence type="ECO:0000256" key="2">
    <source>
        <dbReference type="ARBA" id="ARBA00022701"/>
    </source>
</evidence>
<evidence type="ECO:0000313" key="11">
    <source>
        <dbReference type="Proteomes" id="UP000228934"/>
    </source>
</evidence>
<evidence type="ECO:0000256" key="8">
    <source>
        <dbReference type="PROSITE-ProRule" id="PRU00283"/>
    </source>
</evidence>
<organism evidence="10 11">
    <name type="scientific">Aquarana catesbeiana</name>
    <name type="common">American bullfrog</name>
    <name type="synonym">Rana catesbeiana</name>
    <dbReference type="NCBI Taxonomy" id="8400"/>
    <lineage>
        <taxon>Eukaryota</taxon>
        <taxon>Metazoa</taxon>
        <taxon>Chordata</taxon>
        <taxon>Craniata</taxon>
        <taxon>Vertebrata</taxon>
        <taxon>Euteleostomi</taxon>
        <taxon>Amphibia</taxon>
        <taxon>Batrachia</taxon>
        <taxon>Anura</taxon>
        <taxon>Neobatrachia</taxon>
        <taxon>Ranoidea</taxon>
        <taxon>Ranidae</taxon>
        <taxon>Aquarana</taxon>
    </lineage>
</organism>
<keyword evidence="4" id="KW-0067">ATP-binding</keyword>
<sequence length="119" mass="13735">MEGKLHDPDGMGIIPRIVQDIFNYIYSMDENLEFHIKVSYFEIYLDKIRDLLDDLSYKTLAYKASHARIAEQSPKKSRFGKLKFVWMTSQSPVASYIFFCVSSCLPFSVYGTPPALRHG</sequence>
<dbReference type="PROSITE" id="PS50067">
    <property type="entry name" value="KINESIN_MOTOR_2"/>
    <property type="match status" value="1"/>
</dbReference>
<evidence type="ECO:0000256" key="1">
    <source>
        <dbReference type="ARBA" id="ARBA00004245"/>
    </source>
</evidence>
<evidence type="ECO:0000256" key="4">
    <source>
        <dbReference type="ARBA" id="ARBA00022840"/>
    </source>
</evidence>
<proteinExistence type="inferred from homology"/>